<accession>A0A0E9XTW2</accession>
<protein>
    <submittedName>
        <fullName evidence="2">Uncharacterized protein</fullName>
    </submittedName>
</protein>
<name>A0A0E9XTW2_ANGAN</name>
<evidence type="ECO:0000313" key="2">
    <source>
        <dbReference type="EMBL" id="JAI05276.1"/>
    </source>
</evidence>
<reference evidence="2" key="2">
    <citation type="journal article" date="2015" name="Fish Shellfish Immunol.">
        <title>Early steps in the European eel (Anguilla anguilla)-Vibrio vulnificus interaction in the gills: Role of the RtxA13 toxin.</title>
        <authorList>
            <person name="Callol A."/>
            <person name="Pajuelo D."/>
            <person name="Ebbesson L."/>
            <person name="Teles M."/>
            <person name="MacKenzie S."/>
            <person name="Amaro C."/>
        </authorList>
    </citation>
    <scope>NUCLEOTIDE SEQUENCE</scope>
</reference>
<reference evidence="2" key="1">
    <citation type="submission" date="2014-11" db="EMBL/GenBank/DDBJ databases">
        <authorList>
            <person name="Amaro Gonzalez C."/>
        </authorList>
    </citation>
    <scope>NUCLEOTIDE SEQUENCE</scope>
</reference>
<sequence>MRVTKSETCTENNIWSDWSAAVEVPSSQKLLDPLVIVAIALGIPMFLLAVFLVFRCRSEMEKLFPVPSPSMKVKQLLEKDDYIQVLPAKYIEEVTEVLLVGNDECTKISE</sequence>
<dbReference type="EMBL" id="GBXM01003302">
    <property type="protein sequence ID" value="JAI05276.1"/>
    <property type="molecule type" value="Transcribed_RNA"/>
</dbReference>
<evidence type="ECO:0000256" key="1">
    <source>
        <dbReference type="SAM" id="Phobius"/>
    </source>
</evidence>
<keyword evidence="1" id="KW-1133">Transmembrane helix</keyword>
<organism evidence="2">
    <name type="scientific">Anguilla anguilla</name>
    <name type="common">European freshwater eel</name>
    <name type="synonym">Muraena anguilla</name>
    <dbReference type="NCBI Taxonomy" id="7936"/>
    <lineage>
        <taxon>Eukaryota</taxon>
        <taxon>Metazoa</taxon>
        <taxon>Chordata</taxon>
        <taxon>Craniata</taxon>
        <taxon>Vertebrata</taxon>
        <taxon>Euteleostomi</taxon>
        <taxon>Actinopterygii</taxon>
        <taxon>Neopterygii</taxon>
        <taxon>Teleostei</taxon>
        <taxon>Anguilliformes</taxon>
        <taxon>Anguillidae</taxon>
        <taxon>Anguilla</taxon>
    </lineage>
</organism>
<feature type="transmembrane region" description="Helical" evidence="1">
    <location>
        <begin position="34"/>
        <end position="54"/>
    </location>
</feature>
<keyword evidence="1" id="KW-0812">Transmembrane</keyword>
<dbReference type="AlphaFoldDB" id="A0A0E9XTW2"/>
<proteinExistence type="predicted"/>
<keyword evidence="1" id="KW-0472">Membrane</keyword>